<comment type="similarity">
    <text evidence="1">Belongs to the GMC oxidoreductase family.</text>
</comment>
<dbReference type="PIRSF" id="PIRSF000137">
    <property type="entry name" value="Alcohol_oxidase"/>
    <property type="match status" value="1"/>
</dbReference>
<dbReference type="GeneID" id="92751379"/>
<dbReference type="GO" id="GO:0033713">
    <property type="term" value="F:choline:oxygen 1-oxidoreductase activity"/>
    <property type="evidence" value="ECO:0007669"/>
    <property type="project" value="UniProtKB-EC"/>
</dbReference>
<evidence type="ECO:0000256" key="1">
    <source>
        <dbReference type="ARBA" id="ARBA00010790"/>
    </source>
</evidence>
<dbReference type="InterPro" id="IPR036188">
    <property type="entry name" value="FAD/NAD-bd_sf"/>
</dbReference>
<dbReference type="PANTHER" id="PTHR11552:SF152">
    <property type="entry name" value="OXIDASE (CODA), PUTATIVE (AFU_ORTHOLOGUE AFUA_8G04090)-RELATED"/>
    <property type="match status" value="1"/>
</dbReference>
<dbReference type="Pfam" id="PF05199">
    <property type="entry name" value="GMC_oxred_C"/>
    <property type="match status" value="1"/>
</dbReference>
<dbReference type="PROSITE" id="PS00624">
    <property type="entry name" value="GMC_OXRED_2"/>
    <property type="match status" value="1"/>
</dbReference>
<evidence type="ECO:0000259" key="2">
    <source>
        <dbReference type="PROSITE" id="PS00624"/>
    </source>
</evidence>
<dbReference type="RefSeq" id="WP_354226239.1">
    <property type="nucleotide sequence ID" value="NZ_JBEPSN010000001.1"/>
</dbReference>
<dbReference type="PANTHER" id="PTHR11552">
    <property type="entry name" value="GLUCOSE-METHANOL-CHOLINE GMC OXIDOREDUCTASE"/>
    <property type="match status" value="1"/>
</dbReference>
<dbReference type="InterPro" id="IPR000172">
    <property type="entry name" value="GMC_OxRdtase_N"/>
</dbReference>
<evidence type="ECO:0000313" key="4">
    <source>
        <dbReference type="Proteomes" id="UP001549307"/>
    </source>
</evidence>
<dbReference type="Gene3D" id="3.30.410.40">
    <property type="match status" value="1"/>
</dbReference>
<dbReference type="Proteomes" id="UP001549307">
    <property type="component" value="Unassembled WGS sequence"/>
</dbReference>
<protein>
    <submittedName>
        <fullName evidence="3">Choline oxidase</fullName>
        <ecNumber evidence="3">1.1.3.17</ecNumber>
    </submittedName>
</protein>
<dbReference type="SUPFAM" id="SSF54373">
    <property type="entry name" value="FAD-linked reductases, C-terminal domain"/>
    <property type="match status" value="1"/>
</dbReference>
<dbReference type="EC" id="1.1.3.17" evidence="3"/>
<dbReference type="SUPFAM" id="SSF51905">
    <property type="entry name" value="FAD/NAD(P)-binding domain"/>
    <property type="match status" value="1"/>
</dbReference>
<feature type="domain" description="Glucose-methanol-choline oxidoreductase N-terminal" evidence="2">
    <location>
        <begin position="240"/>
        <end position="254"/>
    </location>
</feature>
<accession>A0ABV2P1M4</accession>
<comment type="caution">
    <text evidence="3">The sequence shown here is derived from an EMBL/GenBank/DDBJ whole genome shotgun (WGS) entry which is preliminary data.</text>
</comment>
<evidence type="ECO:0000313" key="3">
    <source>
        <dbReference type="EMBL" id="MET4538653.1"/>
    </source>
</evidence>
<keyword evidence="4" id="KW-1185">Reference proteome</keyword>
<proteinExistence type="inferred from homology"/>
<dbReference type="Pfam" id="PF00732">
    <property type="entry name" value="GMC_oxred_N"/>
    <property type="match status" value="1"/>
</dbReference>
<dbReference type="Gene3D" id="3.50.50.60">
    <property type="entry name" value="FAD/NAD(P)-binding domain"/>
    <property type="match status" value="1"/>
</dbReference>
<reference evidence="3 4" key="1">
    <citation type="submission" date="2024-06" db="EMBL/GenBank/DDBJ databases">
        <title>Sorghum-associated microbial communities from plants grown in Nebraska, USA.</title>
        <authorList>
            <person name="Schachtman D."/>
        </authorList>
    </citation>
    <scope>NUCLEOTIDE SEQUENCE [LARGE SCALE GENOMIC DNA]</scope>
    <source>
        <strain evidence="3 4">3552</strain>
    </source>
</reference>
<dbReference type="InterPro" id="IPR007867">
    <property type="entry name" value="GMC_OxRtase_C"/>
</dbReference>
<name>A0ABV2P1M4_9MICC</name>
<keyword evidence="3" id="KW-0560">Oxidoreductase</keyword>
<dbReference type="InterPro" id="IPR012132">
    <property type="entry name" value="GMC_OxRdtase"/>
</dbReference>
<organism evidence="3 4">
    <name type="scientific">Arthrobacter bambusae</name>
    <dbReference type="NCBI Taxonomy" id="1338426"/>
    <lineage>
        <taxon>Bacteria</taxon>
        <taxon>Bacillati</taxon>
        <taxon>Actinomycetota</taxon>
        <taxon>Actinomycetes</taxon>
        <taxon>Micrococcales</taxon>
        <taxon>Micrococcaceae</taxon>
        <taxon>Arthrobacter</taxon>
    </lineage>
</organism>
<sequence>MKEQTEFDYIIVGGGSAGAVLARRLADDESVKVCLIEGGAAFEDDPKVLLLKESLGLVGNLKYDYDYPLVEQERGNSLLRISRAKMLGGCSAHNDCWALRAPDEDMNRWNALGATGWDAAGTAKYFDQIFPEMKVHPVTQNAELSKAWIEAANENGFKTVDNTVGDYSEGISWVSLNEDEGVRVSTAVAYLFPTSELPSNLTLQLETLAHRILVEDGRAVGIETDKGIFRAAREVIISAGAIDTPKLLMLSGIGPADHLRDHGIDVVLDLPGVGSNLSDHIETPLTWESAKDPGESINGLDLGFYADVLDEGEFNIQVTIGHFTYWLHEPPFDDLPRPERAFTFAPNVARPASKGTVRLASADPKDKPLIDPRYFTDPEGRDEKLLIEGIKLGRKLAETTALKDWIVREVSPGSDVQSDEDLGAYARRYSNTVYHPSATCKMGAADDESAVVDPRLRVRGMKGLRLADASIFPELVRVNPNMTVVMVGAKAADLIKEDNR</sequence>
<gene>
    <name evidence="3" type="ORF">ABIE37_000408</name>
</gene>
<dbReference type="EMBL" id="JBEPSN010000001">
    <property type="protein sequence ID" value="MET4538653.1"/>
    <property type="molecule type" value="Genomic_DNA"/>
</dbReference>